<comment type="caution">
    <text evidence="1">The sequence shown here is derived from an EMBL/GenBank/DDBJ whole genome shotgun (WGS) entry which is preliminary data.</text>
</comment>
<dbReference type="AlphaFoldDB" id="A0AAE3UJK9"/>
<dbReference type="RefSeq" id="WP_314517223.1">
    <property type="nucleotide sequence ID" value="NZ_JASJOU010000015.1"/>
</dbReference>
<sequence>MGLLKSTDSYEIMLLKNATRKDVMNTFHFNRWPIWTEIQRTEKQPYQLVWSADNKGKTLISHIQDFIVNLDYLLVRGENVLEIAPKVRSLFQQHIFTKEEILHLWAQAQTQNEKIKSIYQIGVSASSTFDLDVYAIFGTLVNESDNEVRLAAVWSMSYIAWPQIQELVHKYAVSDSDSEVRDVAQALLRTYETGIGLGFSL</sequence>
<proteinExistence type="predicted"/>
<keyword evidence="2" id="KW-1185">Reference proteome</keyword>
<name>A0AAE3UJK9_9BACT</name>
<dbReference type="InterPro" id="IPR016024">
    <property type="entry name" value="ARM-type_fold"/>
</dbReference>
<gene>
    <name evidence="1" type="ORF">QNI22_31925</name>
</gene>
<evidence type="ECO:0000313" key="1">
    <source>
        <dbReference type="EMBL" id="MDJ1505308.1"/>
    </source>
</evidence>
<dbReference type="EMBL" id="JASJOU010000015">
    <property type="protein sequence ID" value="MDJ1505308.1"/>
    <property type="molecule type" value="Genomic_DNA"/>
</dbReference>
<dbReference type="Proteomes" id="UP001232063">
    <property type="component" value="Unassembled WGS sequence"/>
</dbReference>
<protein>
    <submittedName>
        <fullName evidence="1">HEAT repeat domain-containing protein</fullName>
    </submittedName>
</protein>
<dbReference type="SUPFAM" id="SSF48371">
    <property type="entry name" value="ARM repeat"/>
    <property type="match status" value="1"/>
</dbReference>
<organism evidence="1 2">
    <name type="scientific">Xanthocytophaga agilis</name>
    <dbReference type="NCBI Taxonomy" id="3048010"/>
    <lineage>
        <taxon>Bacteria</taxon>
        <taxon>Pseudomonadati</taxon>
        <taxon>Bacteroidota</taxon>
        <taxon>Cytophagia</taxon>
        <taxon>Cytophagales</taxon>
        <taxon>Rhodocytophagaceae</taxon>
        <taxon>Xanthocytophaga</taxon>
    </lineage>
</organism>
<evidence type="ECO:0000313" key="2">
    <source>
        <dbReference type="Proteomes" id="UP001232063"/>
    </source>
</evidence>
<accession>A0AAE3UJK9</accession>
<reference evidence="1" key="1">
    <citation type="submission" date="2023-05" db="EMBL/GenBank/DDBJ databases">
        <authorList>
            <person name="Zhang X."/>
        </authorList>
    </citation>
    <scope>NUCLEOTIDE SEQUENCE</scope>
    <source>
        <strain evidence="1">BD1B2-1</strain>
    </source>
</reference>